<proteinExistence type="predicted"/>
<dbReference type="GO" id="GO:0000160">
    <property type="term" value="P:phosphorelay signal transduction system"/>
    <property type="evidence" value="ECO:0007669"/>
    <property type="project" value="InterPro"/>
</dbReference>
<dbReference type="Proteomes" id="UP000823842">
    <property type="component" value="Unassembled WGS sequence"/>
</dbReference>
<name>A0A9D2LV44_9FIRM</name>
<dbReference type="InterPro" id="IPR016032">
    <property type="entry name" value="Sig_transdc_resp-reg_C-effctor"/>
</dbReference>
<dbReference type="InterPro" id="IPR036388">
    <property type="entry name" value="WH-like_DNA-bd_sf"/>
</dbReference>
<keyword evidence="1 2" id="KW-0238">DNA-binding</keyword>
<comment type="caution">
    <text evidence="4">The sequence shown here is derived from an EMBL/GenBank/DDBJ whole genome shotgun (WGS) entry which is preliminary data.</text>
</comment>
<organism evidence="4 5">
    <name type="scientific">Candidatus Blautia faecavium</name>
    <dbReference type="NCBI Taxonomy" id="2838487"/>
    <lineage>
        <taxon>Bacteria</taxon>
        <taxon>Bacillati</taxon>
        <taxon>Bacillota</taxon>
        <taxon>Clostridia</taxon>
        <taxon>Lachnospirales</taxon>
        <taxon>Lachnospiraceae</taxon>
        <taxon>Blautia</taxon>
    </lineage>
</organism>
<evidence type="ECO:0000259" key="3">
    <source>
        <dbReference type="PROSITE" id="PS51755"/>
    </source>
</evidence>
<evidence type="ECO:0000256" key="1">
    <source>
        <dbReference type="ARBA" id="ARBA00023125"/>
    </source>
</evidence>
<dbReference type="CDD" id="cd00383">
    <property type="entry name" value="trans_reg_C"/>
    <property type="match status" value="1"/>
</dbReference>
<evidence type="ECO:0000256" key="2">
    <source>
        <dbReference type="PROSITE-ProRule" id="PRU01091"/>
    </source>
</evidence>
<dbReference type="GO" id="GO:0003677">
    <property type="term" value="F:DNA binding"/>
    <property type="evidence" value="ECO:0007669"/>
    <property type="project" value="UniProtKB-UniRule"/>
</dbReference>
<dbReference type="InterPro" id="IPR001867">
    <property type="entry name" value="OmpR/PhoB-type_DNA-bd"/>
</dbReference>
<evidence type="ECO:0000313" key="5">
    <source>
        <dbReference type="Proteomes" id="UP000823842"/>
    </source>
</evidence>
<sequence length="224" mass="25967">MPALTIINGVCSVKINKMVEQSAFLEGLLTCSLKDYIKGNINRNNHHILLFLDSAGIHSVSGELIKVLLINRLSIILIADERNIFLKNSCRKELPFEYIPENFSHREFRETVIRHVDQRVWNDRTMVFGDLEIERAYREVRFCDEVLDIKGFSYMILLMLAEHTGEVVSREAIIQNLPGRKRSSLRNIDTHIKQIRQNKGMEQLIRCVRPIGYCLAPDPLYQNT</sequence>
<dbReference type="EMBL" id="DWYZ01000253">
    <property type="protein sequence ID" value="HJB29779.1"/>
    <property type="molecule type" value="Genomic_DNA"/>
</dbReference>
<dbReference type="GO" id="GO:0006355">
    <property type="term" value="P:regulation of DNA-templated transcription"/>
    <property type="evidence" value="ECO:0007669"/>
    <property type="project" value="InterPro"/>
</dbReference>
<dbReference type="SUPFAM" id="SSF46894">
    <property type="entry name" value="C-terminal effector domain of the bipartite response regulators"/>
    <property type="match status" value="1"/>
</dbReference>
<dbReference type="Gene3D" id="1.10.10.10">
    <property type="entry name" value="Winged helix-like DNA-binding domain superfamily/Winged helix DNA-binding domain"/>
    <property type="match status" value="1"/>
</dbReference>
<dbReference type="SMART" id="SM00862">
    <property type="entry name" value="Trans_reg_C"/>
    <property type="match status" value="1"/>
</dbReference>
<reference evidence="4" key="2">
    <citation type="submission" date="2021-04" db="EMBL/GenBank/DDBJ databases">
        <authorList>
            <person name="Gilroy R."/>
        </authorList>
    </citation>
    <scope>NUCLEOTIDE SEQUENCE</scope>
    <source>
        <strain evidence="4">ChiSjej1B19-5720</strain>
    </source>
</reference>
<reference evidence="4" key="1">
    <citation type="journal article" date="2021" name="PeerJ">
        <title>Extensive microbial diversity within the chicken gut microbiome revealed by metagenomics and culture.</title>
        <authorList>
            <person name="Gilroy R."/>
            <person name="Ravi A."/>
            <person name="Getino M."/>
            <person name="Pursley I."/>
            <person name="Horton D.L."/>
            <person name="Alikhan N.F."/>
            <person name="Baker D."/>
            <person name="Gharbi K."/>
            <person name="Hall N."/>
            <person name="Watson M."/>
            <person name="Adriaenssens E.M."/>
            <person name="Foster-Nyarko E."/>
            <person name="Jarju S."/>
            <person name="Secka A."/>
            <person name="Antonio M."/>
            <person name="Oren A."/>
            <person name="Chaudhuri R.R."/>
            <person name="La Ragione R."/>
            <person name="Hildebrand F."/>
            <person name="Pallen M.J."/>
        </authorList>
    </citation>
    <scope>NUCLEOTIDE SEQUENCE</scope>
    <source>
        <strain evidence="4">ChiSjej1B19-5720</strain>
    </source>
</reference>
<dbReference type="Pfam" id="PF00486">
    <property type="entry name" value="Trans_reg_C"/>
    <property type="match status" value="1"/>
</dbReference>
<evidence type="ECO:0000313" key="4">
    <source>
        <dbReference type="EMBL" id="HJB29779.1"/>
    </source>
</evidence>
<accession>A0A9D2LV44</accession>
<feature type="domain" description="OmpR/PhoB-type" evidence="3">
    <location>
        <begin position="123"/>
        <end position="217"/>
    </location>
</feature>
<feature type="DNA-binding region" description="OmpR/PhoB-type" evidence="2">
    <location>
        <begin position="123"/>
        <end position="217"/>
    </location>
</feature>
<dbReference type="AlphaFoldDB" id="A0A9D2LV44"/>
<protein>
    <submittedName>
        <fullName evidence="4">Winged helix-turn-helix domain-containing protein</fullName>
    </submittedName>
</protein>
<dbReference type="PROSITE" id="PS51755">
    <property type="entry name" value="OMPR_PHOB"/>
    <property type="match status" value="1"/>
</dbReference>
<gene>
    <name evidence="4" type="ORF">IAA06_13450</name>
</gene>